<dbReference type="SUPFAM" id="SSF101898">
    <property type="entry name" value="NHL repeat"/>
    <property type="match status" value="1"/>
</dbReference>
<dbReference type="RefSeq" id="XP_033463907.1">
    <property type="nucleotide sequence ID" value="XM_033602740.1"/>
</dbReference>
<dbReference type="GeneID" id="54360540"/>
<reference evidence="2" key="2">
    <citation type="submission" date="2020-04" db="EMBL/GenBank/DDBJ databases">
        <authorList>
            <consortium name="NCBI Genome Project"/>
        </authorList>
    </citation>
    <scope>NUCLEOTIDE SEQUENCE</scope>
    <source>
        <strain evidence="2">CBS 342.82</strain>
    </source>
</reference>
<reference evidence="2" key="3">
    <citation type="submission" date="2025-08" db="UniProtKB">
        <authorList>
            <consortium name="RefSeq"/>
        </authorList>
    </citation>
    <scope>IDENTIFICATION</scope>
    <source>
        <strain evidence="2">CBS 342.82</strain>
    </source>
</reference>
<dbReference type="OrthoDB" id="5588185at2759"/>
<accession>A0A6J3MFV4</accession>
<name>A0A6J3MFV4_9PEZI</name>
<organism evidence="2">
    <name type="scientific">Dissoconium aciculare CBS 342.82</name>
    <dbReference type="NCBI Taxonomy" id="1314786"/>
    <lineage>
        <taxon>Eukaryota</taxon>
        <taxon>Fungi</taxon>
        <taxon>Dikarya</taxon>
        <taxon>Ascomycota</taxon>
        <taxon>Pezizomycotina</taxon>
        <taxon>Dothideomycetes</taxon>
        <taxon>Dothideomycetidae</taxon>
        <taxon>Mycosphaerellales</taxon>
        <taxon>Dissoconiaceae</taxon>
        <taxon>Dissoconium</taxon>
    </lineage>
</organism>
<dbReference type="Proteomes" id="UP000504637">
    <property type="component" value="Unplaced"/>
</dbReference>
<evidence type="ECO:0000313" key="2">
    <source>
        <dbReference type="RefSeq" id="XP_033463907.1"/>
    </source>
</evidence>
<dbReference type="InterPro" id="IPR015943">
    <property type="entry name" value="WD40/YVTN_repeat-like_dom_sf"/>
</dbReference>
<keyword evidence="1" id="KW-1185">Reference proteome</keyword>
<proteinExistence type="predicted"/>
<dbReference type="AlphaFoldDB" id="A0A6J3MFV4"/>
<evidence type="ECO:0000313" key="1">
    <source>
        <dbReference type="Proteomes" id="UP000504637"/>
    </source>
</evidence>
<protein>
    <submittedName>
        <fullName evidence="2">Uncharacterized protein</fullName>
    </submittedName>
</protein>
<sequence>MTRMVLCGSSCVRPRRSRLVEVIGEIDETRAREEKLPKGWTVGLGWSLGVRVYITDVAQLSTYSIDIMEAVTRQMEVSRSQGAFHLDNNRVICIPDELVKAEEGHVRAQLDACAQKIFAEVSTKDFYGVDDVDSTLQSDVTCMPICWIVVIRASETVAKVTEPAVTKQNIFIVKPPALKVPFSISKNGHTSVLIFYFIGTDQRASRVLRKGFRALIPAGRKPFEESKLQVLYFQGSLGIIIVVLPQHFLLQYQLYLALLKVALNSHGEPIAVRSWALTGVDSGLHGLTLQTSSSATNNASGSPIVWATAQFENFLLQIDPNGDDINVKPKILQTIPILSPAFGLHGVLVHGDDVWAACKDSSHVVRVSRSNPSNHQVWAVSGRPIVVDVHPTSGDVYSGLDLSSKIWRYKNDGSAGEEIAVPAAKGTIPVGLIAGPDGNAWVVLLGNSTGGTVTFGRINADASISWLSLTSKVGAHAPLIHLAFDATDPTRLWLFGSSITCPDCLDAVYAVTLDLSTSNSTISPRLVVQSSIVLPTQRDWTHRIIFHRGSSYLTELITSTLAHVRGANVVKPVVSEPWDQYSFWGQGLKTTEITYKTMA</sequence>
<reference evidence="2" key="1">
    <citation type="submission" date="2020-01" db="EMBL/GenBank/DDBJ databases">
        <authorList>
            <consortium name="DOE Joint Genome Institute"/>
            <person name="Haridas S."/>
            <person name="Albert R."/>
            <person name="Binder M."/>
            <person name="Bloem J."/>
            <person name="Labutti K."/>
            <person name="Salamov A."/>
            <person name="Andreopoulos B."/>
            <person name="Baker S.E."/>
            <person name="Barry K."/>
            <person name="Bills G."/>
            <person name="Bluhm B.H."/>
            <person name="Cannon C."/>
            <person name="Castanera R."/>
            <person name="Culley D.E."/>
            <person name="Daum C."/>
            <person name="Ezra D."/>
            <person name="Gonzalez J.B."/>
            <person name="Henrissat B."/>
            <person name="Kuo A."/>
            <person name="Liang C."/>
            <person name="Lipzen A."/>
            <person name="Lutzoni F."/>
            <person name="Magnuson J."/>
            <person name="Mondo S."/>
            <person name="Nolan M."/>
            <person name="Ohm R."/>
            <person name="Pangilinan J."/>
            <person name="Park H.-J."/>
            <person name="Ramirez L."/>
            <person name="Alfaro M."/>
            <person name="Sun H."/>
            <person name="Tritt A."/>
            <person name="Yoshinaga Y."/>
            <person name="Zwiers L.-H."/>
            <person name="Turgeon B.G."/>
            <person name="Goodwin S.B."/>
            <person name="Spatafora J.W."/>
            <person name="Crous P.W."/>
            <person name="Grigoriev I.V."/>
        </authorList>
    </citation>
    <scope>NUCLEOTIDE SEQUENCE</scope>
    <source>
        <strain evidence="2">CBS 342.82</strain>
    </source>
</reference>
<dbReference type="Gene3D" id="2.130.10.10">
    <property type="entry name" value="YVTN repeat-like/Quinoprotein amine dehydrogenase"/>
    <property type="match status" value="1"/>
</dbReference>
<gene>
    <name evidence="2" type="ORF">K489DRAFT_366099</name>
</gene>